<reference evidence="3 4" key="1">
    <citation type="journal article" date="2015" name="Genome Biol. Evol.">
        <title>Phylogenomic analyses indicate that early fungi evolved digesting cell walls of algal ancestors of land plants.</title>
        <authorList>
            <person name="Chang Y."/>
            <person name="Wang S."/>
            <person name="Sekimoto S."/>
            <person name="Aerts A.L."/>
            <person name="Choi C."/>
            <person name="Clum A."/>
            <person name="LaButti K.M."/>
            <person name="Lindquist E.A."/>
            <person name="Yee Ngan C."/>
            <person name="Ohm R.A."/>
            <person name="Salamov A.A."/>
            <person name="Grigoriev I.V."/>
            <person name="Spatafora J.W."/>
            <person name="Berbee M.L."/>
        </authorList>
    </citation>
    <scope>NUCLEOTIDE SEQUENCE [LARGE SCALE GENOMIC DNA]</scope>
    <source>
        <strain evidence="3 4">JEL478</strain>
    </source>
</reference>
<dbReference type="OrthoDB" id="2159131at2759"/>
<keyword evidence="4" id="KW-1185">Reference proteome</keyword>
<organism evidence="3 4">
    <name type="scientific">Gonapodya prolifera (strain JEL478)</name>
    <name type="common">Monoblepharis prolifera</name>
    <dbReference type="NCBI Taxonomy" id="1344416"/>
    <lineage>
        <taxon>Eukaryota</taxon>
        <taxon>Fungi</taxon>
        <taxon>Fungi incertae sedis</taxon>
        <taxon>Chytridiomycota</taxon>
        <taxon>Chytridiomycota incertae sedis</taxon>
        <taxon>Monoblepharidomycetes</taxon>
        <taxon>Monoblepharidales</taxon>
        <taxon>Gonapodyaceae</taxon>
        <taxon>Gonapodya</taxon>
    </lineage>
</organism>
<feature type="region of interest" description="Disordered" evidence="1">
    <location>
        <begin position="47"/>
        <end position="243"/>
    </location>
</feature>
<evidence type="ECO:0000256" key="1">
    <source>
        <dbReference type="SAM" id="MobiDB-lite"/>
    </source>
</evidence>
<evidence type="ECO:0000313" key="3">
    <source>
        <dbReference type="EMBL" id="KXS18641.1"/>
    </source>
</evidence>
<name>A0A139APF6_GONPJ</name>
<sequence length="260" mass="29720">MNILPKKSWHVLNEKNRERVAKDEAKAREEQLKEERRALQAERERRLALLRNNARERTEGSAGDSRKRPAEDSEESLKEEDTSGLFTNTGHVNFWAEMESGKNLGKTTNAEHDAEERAAKEKEERKTTMYLDSAKEAAPWYAGSSGNRNQNGDEAPKRRKQEGALRREDPMKEIARQTAKVRPRPDAALANGSKAPKTYSSKDGKAPDFAKLRLERLQRESSERARLHNLASSKADDKPTDERYIAYNGTFNPTFKKPRR</sequence>
<accession>A0A139APF6</accession>
<evidence type="ECO:0000313" key="4">
    <source>
        <dbReference type="Proteomes" id="UP000070544"/>
    </source>
</evidence>
<feature type="compositionally biased region" description="Basic and acidic residues" evidence="1">
    <location>
        <begin position="47"/>
        <end position="81"/>
    </location>
</feature>
<dbReference type="InterPro" id="IPR019339">
    <property type="entry name" value="CIR_N_dom"/>
</dbReference>
<dbReference type="PANTHER" id="PTHR22093">
    <property type="entry name" value="LEUKOCYTE RECEPTOR CLUSTER LRC MEMBER 1"/>
    <property type="match status" value="1"/>
</dbReference>
<dbReference type="EMBL" id="KQ965741">
    <property type="protein sequence ID" value="KXS18641.1"/>
    <property type="molecule type" value="Genomic_DNA"/>
</dbReference>
<dbReference type="InterPro" id="IPR039875">
    <property type="entry name" value="LENG1-like"/>
</dbReference>
<feature type="domain" description="CBF1-interacting co-repressor CIR N-terminal" evidence="2">
    <location>
        <begin position="8"/>
        <end position="44"/>
    </location>
</feature>
<dbReference type="STRING" id="1344416.A0A139APF6"/>
<feature type="compositionally biased region" description="Basic and acidic residues" evidence="1">
    <location>
        <begin position="161"/>
        <end position="175"/>
    </location>
</feature>
<proteinExistence type="predicted"/>
<dbReference type="AlphaFoldDB" id="A0A139APF6"/>
<feature type="compositionally biased region" description="Basic and acidic residues" evidence="1">
    <location>
        <begin position="234"/>
        <end position="243"/>
    </location>
</feature>
<protein>
    <recommendedName>
        <fullName evidence="2">CBF1-interacting co-repressor CIR N-terminal domain-containing protein</fullName>
    </recommendedName>
</protein>
<dbReference type="PANTHER" id="PTHR22093:SF0">
    <property type="entry name" value="LEUKOCYTE RECEPTOR CLUSTER MEMBER 1"/>
    <property type="match status" value="1"/>
</dbReference>
<evidence type="ECO:0000259" key="2">
    <source>
        <dbReference type="SMART" id="SM01083"/>
    </source>
</evidence>
<dbReference type="OMA" id="KDLRPWY"/>
<dbReference type="SMART" id="SM01083">
    <property type="entry name" value="Cir_N"/>
    <property type="match status" value="1"/>
</dbReference>
<feature type="compositionally biased region" description="Basic and acidic residues" evidence="1">
    <location>
        <begin position="109"/>
        <end position="127"/>
    </location>
</feature>
<dbReference type="Proteomes" id="UP000070544">
    <property type="component" value="Unassembled WGS sequence"/>
</dbReference>
<dbReference type="Pfam" id="PF10197">
    <property type="entry name" value="Cir_N"/>
    <property type="match status" value="1"/>
</dbReference>
<gene>
    <name evidence="3" type="ORF">M427DRAFT_132583</name>
</gene>
<feature type="compositionally biased region" description="Basic and acidic residues" evidence="1">
    <location>
        <begin position="200"/>
        <end position="226"/>
    </location>
</feature>